<evidence type="ECO:0000256" key="2">
    <source>
        <dbReference type="ARBA" id="ARBA00007430"/>
    </source>
</evidence>
<dbReference type="Proteomes" id="UP000237819">
    <property type="component" value="Unassembled WGS sequence"/>
</dbReference>
<dbReference type="Pfam" id="PF13440">
    <property type="entry name" value="Polysacc_synt_3"/>
    <property type="match status" value="1"/>
</dbReference>
<comment type="similarity">
    <text evidence="2">Belongs to the polysaccharide synthase family.</text>
</comment>
<dbReference type="EMBL" id="PUHZ01000022">
    <property type="protein sequence ID" value="PQO43896.1"/>
    <property type="molecule type" value="Genomic_DNA"/>
</dbReference>
<feature type="transmembrane region" description="Helical" evidence="7">
    <location>
        <begin position="88"/>
        <end position="111"/>
    </location>
</feature>
<protein>
    <recommendedName>
        <fullName evidence="10">Lipopolysaccharide biosynthesis protein</fullName>
    </recommendedName>
</protein>
<dbReference type="InterPro" id="IPR050833">
    <property type="entry name" value="Poly_Biosynth_Transport"/>
</dbReference>
<feature type="transmembrane region" description="Helical" evidence="7">
    <location>
        <begin position="21"/>
        <end position="41"/>
    </location>
</feature>
<dbReference type="GO" id="GO:0005886">
    <property type="term" value="C:plasma membrane"/>
    <property type="evidence" value="ECO:0007669"/>
    <property type="project" value="UniProtKB-SubCell"/>
</dbReference>
<sequence>MATAQTKSLKRDSMIGGVAALLGQVCKFILRLATVVVLARFLSPEDYGLIAIVTAITSILVVFRDAGLSMATIQKPEVNQVELSSMHWLNVSFGFLTFVGVSLFSPLLAWMYERPEVFWLFPCYGFLGFVGSFATQRSAIMQRELRFPALAKCDVLSQFAGVVTGIISAAYGLGFWSLVIMEGVSTVARNLLLLSMDPWRPSFLYSHKEAKPLLRFGFSVMCSNALLAFSRGIDALTIGQFYGLATVGLFNRAQSLMNTPMNQMIAPVMSVARSAIFRVSDDRSAFESAVIKISRHLFFLTSIIAISAIGLAPIIVVCLLGPEWNDCTPMFRVLAMFAVVEPVSGLMLNVLISKGDSGALLRWRIFSITIIILGLIIGIQWGALGMVTTYATSGILIRAPLLLIYSCKKSGISLATYWKRVAPTLLSATVALVVSYGLAFATDNQNYLQLVFNWAISLSIFILAHVLLPDGIAVLAEVRNLAGDVIQTVSPKVREKLLGQRAVLEVADANTRIDAMIKTPDMPSIEAPSPMTPSQKTP</sequence>
<accession>A0A2S8GHF9</accession>
<comment type="caution">
    <text evidence="8">The sequence shown here is derived from an EMBL/GenBank/DDBJ whole genome shotgun (WGS) entry which is preliminary data.</text>
</comment>
<feature type="transmembrane region" description="Helical" evidence="7">
    <location>
        <begin position="447"/>
        <end position="468"/>
    </location>
</feature>
<reference evidence="8 9" key="1">
    <citation type="submission" date="2018-02" db="EMBL/GenBank/DDBJ databases">
        <title>Comparative genomes isolates from brazilian mangrove.</title>
        <authorList>
            <person name="Araujo J.E."/>
            <person name="Taketani R.G."/>
            <person name="Silva M.C.P."/>
            <person name="Loureco M.V."/>
            <person name="Andreote F.D."/>
        </authorList>
    </citation>
    <scope>NUCLEOTIDE SEQUENCE [LARGE SCALE GENOMIC DNA]</scope>
    <source>
        <strain evidence="8 9">Nap-Phe MGV</strain>
    </source>
</reference>
<evidence type="ECO:0000256" key="3">
    <source>
        <dbReference type="ARBA" id="ARBA00022475"/>
    </source>
</evidence>
<name>A0A2S8GHF9_9BACT</name>
<evidence type="ECO:0000313" key="9">
    <source>
        <dbReference type="Proteomes" id="UP000237819"/>
    </source>
</evidence>
<dbReference type="CDD" id="cd13127">
    <property type="entry name" value="MATE_tuaB_like"/>
    <property type="match status" value="1"/>
</dbReference>
<feature type="transmembrane region" description="Helical" evidence="7">
    <location>
        <begin position="417"/>
        <end position="441"/>
    </location>
</feature>
<keyword evidence="3" id="KW-1003">Cell membrane</keyword>
<feature type="transmembrane region" description="Helical" evidence="7">
    <location>
        <begin position="117"/>
        <end position="135"/>
    </location>
</feature>
<feature type="transmembrane region" description="Helical" evidence="7">
    <location>
        <begin position="334"/>
        <end position="351"/>
    </location>
</feature>
<evidence type="ECO:0000256" key="4">
    <source>
        <dbReference type="ARBA" id="ARBA00022692"/>
    </source>
</evidence>
<dbReference type="OrthoDB" id="9770347at2"/>
<feature type="transmembrane region" description="Helical" evidence="7">
    <location>
        <begin position="47"/>
        <end position="67"/>
    </location>
</feature>
<comment type="subcellular location">
    <subcellularLocation>
        <location evidence="1">Cell membrane</location>
        <topology evidence="1">Multi-pass membrane protein</topology>
    </subcellularLocation>
</comment>
<feature type="transmembrane region" description="Helical" evidence="7">
    <location>
        <begin position="363"/>
        <end position="381"/>
    </location>
</feature>
<keyword evidence="4 7" id="KW-0812">Transmembrane</keyword>
<dbReference type="PANTHER" id="PTHR30250:SF10">
    <property type="entry name" value="LIPOPOLYSACCHARIDE BIOSYNTHESIS PROTEIN WZXC"/>
    <property type="match status" value="1"/>
</dbReference>
<evidence type="ECO:0000313" key="8">
    <source>
        <dbReference type="EMBL" id="PQO43896.1"/>
    </source>
</evidence>
<organism evidence="8 9">
    <name type="scientific">Blastopirellula marina</name>
    <dbReference type="NCBI Taxonomy" id="124"/>
    <lineage>
        <taxon>Bacteria</taxon>
        <taxon>Pseudomonadati</taxon>
        <taxon>Planctomycetota</taxon>
        <taxon>Planctomycetia</taxon>
        <taxon>Pirellulales</taxon>
        <taxon>Pirellulaceae</taxon>
        <taxon>Blastopirellula</taxon>
    </lineage>
</organism>
<dbReference type="AlphaFoldDB" id="A0A2S8GHF9"/>
<feature type="transmembrane region" description="Helical" evidence="7">
    <location>
        <begin position="297"/>
        <end position="322"/>
    </location>
</feature>
<keyword evidence="5 7" id="KW-1133">Transmembrane helix</keyword>
<evidence type="ECO:0000256" key="5">
    <source>
        <dbReference type="ARBA" id="ARBA00022989"/>
    </source>
</evidence>
<proteinExistence type="inferred from homology"/>
<evidence type="ECO:0000256" key="1">
    <source>
        <dbReference type="ARBA" id="ARBA00004651"/>
    </source>
</evidence>
<evidence type="ECO:0000256" key="7">
    <source>
        <dbReference type="SAM" id="Phobius"/>
    </source>
</evidence>
<keyword evidence="6 7" id="KW-0472">Membrane</keyword>
<evidence type="ECO:0000256" key="6">
    <source>
        <dbReference type="ARBA" id="ARBA00023136"/>
    </source>
</evidence>
<evidence type="ECO:0008006" key="10">
    <source>
        <dbReference type="Google" id="ProtNLM"/>
    </source>
</evidence>
<dbReference type="PANTHER" id="PTHR30250">
    <property type="entry name" value="PST FAMILY PREDICTED COLANIC ACID TRANSPORTER"/>
    <property type="match status" value="1"/>
</dbReference>
<dbReference type="RefSeq" id="WP_105337652.1">
    <property type="nucleotide sequence ID" value="NZ_PUHZ01000022.1"/>
</dbReference>
<gene>
    <name evidence="8" type="ORF">C5Y93_22180</name>
</gene>